<proteinExistence type="evidence at transcript level"/>
<dbReference type="InterPro" id="IPR000566">
    <property type="entry name" value="Lipocln_cytosolic_FA-bd_dom"/>
</dbReference>
<comment type="similarity">
    <text evidence="1">Belongs to the calycin superfamily. Lipocalin family.</text>
</comment>
<dbReference type="EMBL" id="JQ340878">
    <property type="protein sequence ID" value="AFH66954.1"/>
    <property type="molecule type" value="mRNA"/>
</dbReference>
<dbReference type="Pfam" id="PF00061">
    <property type="entry name" value="Lipocalin"/>
    <property type="match status" value="1"/>
</dbReference>
<keyword evidence="2" id="KW-0732">Signal</keyword>
<accession>I0BWR3</accession>
<dbReference type="PANTHER" id="PTHR11430">
    <property type="entry name" value="LIPOCALIN"/>
    <property type="match status" value="1"/>
</dbReference>
<dbReference type="Gene3D" id="2.40.128.20">
    <property type="match status" value="1"/>
</dbReference>
<protein>
    <submittedName>
        <fullName evidence="4">Lipocalin</fullName>
    </submittedName>
</protein>
<evidence type="ECO:0000313" key="4">
    <source>
        <dbReference type="EMBL" id="AFH66954.1"/>
    </source>
</evidence>
<sequence length="170" mass="19398">MKSWLFALGLALCCVVQAEWKEVTITSNKEMGRWITFAIACNSISCLDQIRSLSAFIAEVSQPEEDVFSILVLIHMPDGCKNVTYQLKKGEDGKYRFLFDETVVTVESMKVQDEYVMSTINVNNEFKTTTPHGRKVTQDPEILQKFKDECKKLGYKEDEIVVLNPTVKCQ</sequence>
<dbReference type="GO" id="GO:0036094">
    <property type="term" value="F:small molecule binding"/>
    <property type="evidence" value="ECO:0007669"/>
    <property type="project" value="InterPro"/>
</dbReference>
<organism evidence="4">
    <name type="scientific">Azemiops feae</name>
    <name type="common">Fea's viper</name>
    <dbReference type="NCBI Taxonomy" id="8773"/>
    <lineage>
        <taxon>Eukaryota</taxon>
        <taxon>Metazoa</taxon>
        <taxon>Chordata</taxon>
        <taxon>Craniata</taxon>
        <taxon>Vertebrata</taxon>
        <taxon>Euteleostomi</taxon>
        <taxon>Lepidosauria</taxon>
        <taxon>Squamata</taxon>
        <taxon>Bifurcata</taxon>
        <taxon>Unidentata</taxon>
        <taxon>Episquamata</taxon>
        <taxon>Toxicofera</taxon>
        <taxon>Serpentes</taxon>
        <taxon>Colubroidea</taxon>
        <taxon>Viperidae</taxon>
        <taxon>Azemiopinae</taxon>
        <taxon>Azemiops</taxon>
    </lineage>
</organism>
<evidence type="ECO:0000259" key="3">
    <source>
        <dbReference type="Pfam" id="PF00061"/>
    </source>
</evidence>
<feature type="domain" description="Lipocalin/cytosolic fatty-acid binding" evidence="3">
    <location>
        <begin position="32"/>
        <end position="165"/>
    </location>
</feature>
<name>I0BWR3_AZEFE</name>
<dbReference type="InterPro" id="IPR012674">
    <property type="entry name" value="Calycin"/>
</dbReference>
<dbReference type="InterPro" id="IPR002345">
    <property type="entry name" value="Lipocalin"/>
</dbReference>
<dbReference type="AlphaFoldDB" id="I0BWR3"/>
<evidence type="ECO:0000256" key="2">
    <source>
        <dbReference type="SAM" id="SignalP"/>
    </source>
</evidence>
<dbReference type="SUPFAM" id="SSF50814">
    <property type="entry name" value="Lipocalins"/>
    <property type="match status" value="1"/>
</dbReference>
<dbReference type="PANTHER" id="PTHR11430:SF76">
    <property type="entry name" value="MAJOR URINARY PROTEIN 1-RELATED"/>
    <property type="match status" value="1"/>
</dbReference>
<reference evidence="4" key="1">
    <citation type="journal article" date="2012" name="Toxicon">
        <title>Novel transcripts in the maxillary venom glands of advanced snakes.</title>
        <authorList>
            <person name="Fry B.G."/>
            <person name="Scheib H."/>
            <person name="Junqueira de Azevedo I.D."/>
            <person name="Silva D.A."/>
            <person name="Casewell N.R."/>
        </authorList>
    </citation>
    <scope>NUCLEOTIDE SEQUENCE</scope>
    <source>
        <tissue evidence="4">Maxillary venom gland</tissue>
    </source>
</reference>
<evidence type="ECO:0000256" key="1">
    <source>
        <dbReference type="ARBA" id="ARBA00006889"/>
    </source>
</evidence>
<feature type="signal peptide" evidence="2">
    <location>
        <begin position="1"/>
        <end position="18"/>
    </location>
</feature>
<feature type="chain" id="PRO_5003625585" evidence="2">
    <location>
        <begin position="19"/>
        <end position="170"/>
    </location>
</feature>
<dbReference type="GO" id="GO:0005615">
    <property type="term" value="C:extracellular space"/>
    <property type="evidence" value="ECO:0007669"/>
    <property type="project" value="TreeGrafter"/>
</dbReference>